<dbReference type="Pfam" id="PF00412">
    <property type="entry name" value="LIM"/>
    <property type="match status" value="2"/>
</dbReference>
<comment type="caution">
    <text evidence="6">The sequence shown here is derived from an EMBL/GenBank/DDBJ whole genome shotgun (WGS) entry which is preliminary data.</text>
</comment>
<evidence type="ECO:0000256" key="4">
    <source>
        <dbReference type="PROSITE-ProRule" id="PRU00125"/>
    </source>
</evidence>
<feature type="domain" description="LIM zinc-binding" evidence="5">
    <location>
        <begin position="56"/>
        <end position="115"/>
    </location>
</feature>
<organism evidence="6 7">
    <name type="scientific">Cichlidogyrus casuarinus</name>
    <dbReference type="NCBI Taxonomy" id="1844966"/>
    <lineage>
        <taxon>Eukaryota</taxon>
        <taxon>Metazoa</taxon>
        <taxon>Spiralia</taxon>
        <taxon>Lophotrochozoa</taxon>
        <taxon>Platyhelminthes</taxon>
        <taxon>Monogenea</taxon>
        <taxon>Monopisthocotylea</taxon>
        <taxon>Dactylogyridea</taxon>
        <taxon>Ancyrocephalidae</taxon>
        <taxon>Cichlidogyrus</taxon>
    </lineage>
</organism>
<dbReference type="Gene3D" id="2.10.110.10">
    <property type="entry name" value="Cysteine Rich Protein"/>
    <property type="match status" value="2"/>
</dbReference>
<name>A0ABD2PKB5_9PLAT</name>
<feature type="non-terminal residue" evidence="6">
    <location>
        <position position="1"/>
    </location>
</feature>
<feature type="non-terminal residue" evidence="6">
    <location>
        <position position="260"/>
    </location>
</feature>
<dbReference type="AlphaFoldDB" id="A0ABD2PKB5"/>
<keyword evidence="3 4" id="KW-0440">LIM domain</keyword>
<evidence type="ECO:0000256" key="2">
    <source>
        <dbReference type="ARBA" id="ARBA00022833"/>
    </source>
</evidence>
<keyword evidence="2 4" id="KW-0862">Zinc</keyword>
<dbReference type="PANTHER" id="PTHR24213">
    <property type="entry name" value="ACTIN-BINDING LIM PROTEIN"/>
    <property type="match status" value="1"/>
</dbReference>
<keyword evidence="1 4" id="KW-0479">Metal-binding</keyword>
<dbReference type="InterPro" id="IPR051618">
    <property type="entry name" value="Actin-binding_LIM"/>
</dbReference>
<dbReference type="CDD" id="cd09327">
    <property type="entry name" value="LIM1_abLIM"/>
    <property type="match status" value="1"/>
</dbReference>
<reference evidence="6 7" key="1">
    <citation type="submission" date="2024-11" db="EMBL/GenBank/DDBJ databases">
        <title>Adaptive evolution of stress response genes in parasites aligns with host niche diversity.</title>
        <authorList>
            <person name="Hahn C."/>
            <person name="Resl P."/>
        </authorList>
    </citation>
    <scope>NUCLEOTIDE SEQUENCE [LARGE SCALE GENOMIC DNA]</scope>
    <source>
        <strain evidence="6">EGGRZ-B1_66</strain>
        <tissue evidence="6">Body</tissue>
    </source>
</reference>
<evidence type="ECO:0000313" key="6">
    <source>
        <dbReference type="EMBL" id="KAL3307383.1"/>
    </source>
</evidence>
<dbReference type="PROSITE" id="PS00478">
    <property type="entry name" value="LIM_DOMAIN_1"/>
    <property type="match status" value="1"/>
</dbReference>
<gene>
    <name evidence="6" type="ORF">Ciccas_014104</name>
</gene>
<dbReference type="Proteomes" id="UP001626550">
    <property type="component" value="Unassembled WGS sequence"/>
</dbReference>
<sequence>CRKKCRGDVFKIAEKYFHKECFKCKICNKRLDTGGFFMRDNSFYCQKDYSLYFSTKCKICQKEVDNEVVSALNETFHRTCFKCESCKLSFKPGDQVSLIANYYYCSKCSKKVQMCTRSKTSFFSKEGLKQRLFRASSADVRAKSNNNVAQSQQPDPEAVYSFNRNKDALTIDPNLGSDQENVSPILQNASTLSKTLDSGSLHLYQSYLHLNECRSPNPHDLYKRIPSLGTLPSETAYRPRQFHIPESESSHARITESRGR</sequence>
<dbReference type="InterPro" id="IPR001781">
    <property type="entry name" value="Znf_LIM"/>
</dbReference>
<protein>
    <recommendedName>
        <fullName evidence="5">LIM zinc-binding domain-containing protein</fullName>
    </recommendedName>
</protein>
<evidence type="ECO:0000259" key="5">
    <source>
        <dbReference type="PROSITE" id="PS50023"/>
    </source>
</evidence>
<feature type="domain" description="LIM zinc-binding" evidence="5">
    <location>
        <begin position="1"/>
        <end position="55"/>
    </location>
</feature>
<evidence type="ECO:0000256" key="1">
    <source>
        <dbReference type="ARBA" id="ARBA00022723"/>
    </source>
</evidence>
<dbReference type="EMBL" id="JBJKFK010007503">
    <property type="protein sequence ID" value="KAL3307383.1"/>
    <property type="molecule type" value="Genomic_DNA"/>
</dbReference>
<dbReference type="SUPFAM" id="SSF57716">
    <property type="entry name" value="Glucocorticoid receptor-like (DNA-binding domain)"/>
    <property type="match status" value="1"/>
</dbReference>
<proteinExistence type="predicted"/>
<dbReference type="GO" id="GO:0046872">
    <property type="term" value="F:metal ion binding"/>
    <property type="evidence" value="ECO:0007669"/>
    <property type="project" value="UniProtKB-KW"/>
</dbReference>
<dbReference type="PROSITE" id="PS50023">
    <property type="entry name" value="LIM_DOMAIN_2"/>
    <property type="match status" value="2"/>
</dbReference>
<dbReference type="PANTHER" id="PTHR24213:SF9">
    <property type="entry name" value="UNCOORDINATED 115A, ISOFORM B-RELATED"/>
    <property type="match status" value="1"/>
</dbReference>
<evidence type="ECO:0000256" key="3">
    <source>
        <dbReference type="ARBA" id="ARBA00023038"/>
    </source>
</evidence>
<dbReference type="SMART" id="SM00132">
    <property type="entry name" value="LIM"/>
    <property type="match status" value="2"/>
</dbReference>
<keyword evidence="7" id="KW-1185">Reference proteome</keyword>
<accession>A0ABD2PKB5</accession>
<evidence type="ECO:0000313" key="7">
    <source>
        <dbReference type="Proteomes" id="UP001626550"/>
    </source>
</evidence>